<dbReference type="GeneID" id="37143228"/>
<dbReference type="Pfam" id="PF00856">
    <property type="entry name" value="SET"/>
    <property type="match status" value="1"/>
</dbReference>
<dbReference type="PANTHER" id="PTHR13271:SF137">
    <property type="entry name" value="SET DOMAIN-CONTAINING PROTEIN"/>
    <property type="match status" value="1"/>
</dbReference>
<dbReference type="RefSeq" id="XP_025496159.1">
    <property type="nucleotide sequence ID" value="XM_025640486.1"/>
</dbReference>
<name>A0A319CNF6_9EURO</name>
<protein>
    <submittedName>
        <fullName evidence="3">Ribosomal N-lysine methyltransferase</fullName>
    </submittedName>
</protein>
<accession>A0A319CNF6</accession>
<dbReference type="GO" id="GO:0032259">
    <property type="term" value="P:methylation"/>
    <property type="evidence" value="ECO:0007669"/>
    <property type="project" value="UniProtKB-KW"/>
</dbReference>
<sequence length="477" mass="53863">MATDESPGQEHVAFMQWAKSQGVTINGITPARFPGRRLGMKATRTIEENETMLSVPVSAMLTIDSIPASFVEQFPSGASIHCILAAFLSHGDASLLQELEPWRKVWPNFREFEDTMPVLWPEHLRRSNSAFEKATSDSSSETSSSTAPPSLLPPSISGLWNSFQQEPVGVDYETRYQNLLAQQENRLQAAWAHVRKVYPEIEWSTFAYYWSVINSRSFYYVSPGKEEPEDWNDAIAMVPFADYFNHDDDAACEVIWTGQNYLFKATRQYDQGEEIFMSYGSHSNDFLFVEYGFFLPTNPSDSIYLDDIIFQDLTIEQKKDLIGQDLFGNFELTLPPTDEPTIPKNIQAAAALKSMTRRDWKLWITGRSRRGFSGEKCTEVIRGWIEVYRGECEAVIARIEAMLDDGLRNCVGDGASVEGKSDGSTVSIVPSSTAVDVGVRSLEWERRRLEMLVGRWRQLQGLCEGALEMVGVEDIGR</sequence>
<dbReference type="STRING" id="1448315.A0A319CNF6"/>
<feature type="region of interest" description="Disordered" evidence="1">
    <location>
        <begin position="131"/>
        <end position="150"/>
    </location>
</feature>
<feature type="domain" description="SET" evidence="2">
    <location>
        <begin position="26"/>
        <end position="280"/>
    </location>
</feature>
<feature type="compositionally biased region" description="Low complexity" evidence="1">
    <location>
        <begin position="136"/>
        <end position="150"/>
    </location>
</feature>
<dbReference type="InterPro" id="IPR046341">
    <property type="entry name" value="SET_dom_sf"/>
</dbReference>
<reference evidence="3 4" key="1">
    <citation type="submission" date="2016-12" db="EMBL/GenBank/DDBJ databases">
        <title>The genomes of Aspergillus section Nigri reveals drivers in fungal speciation.</title>
        <authorList>
            <consortium name="DOE Joint Genome Institute"/>
            <person name="Vesth T.C."/>
            <person name="Nybo J."/>
            <person name="Theobald S."/>
            <person name="Brandl J."/>
            <person name="Frisvad J.C."/>
            <person name="Nielsen K.F."/>
            <person name="Lyhne E.K."/>
            <person name="Kogle M.E."/>
            <person name="Kuo A."/>
            <person name="Riley R."/>
            <person name="Clum A."/>
            <person name="Nolan M."/>
            <person name="Lipzen A."/>
            <person name="Salamov A."/>
            <person name="Henrissat B."/>
            <person name="Wiebenga A."/>
            <person name="De Vries R.P."/>
            <person name="Grigoriev I.V."/>
            <person name="Mortensen U.H."/>
            <person name="Andersen M.R."/>
            <person name="Baker S.E."/>
        </authorList>
    </citation>
    <scope>NUCLEOTIDE SEQUENCE [LARGE SCALE GENOMIC DNA]</scope>
    <source>
        <strain evidence="3 4">CBS 121591</strain>
    </source>
</reference>
<dbReference type="PANTHER" id="PTHR13271">
    <property type="entry name" value="UNCHARACTERIZED PUTATIVE METHYLTRANSFERASE"/>
    <property type="match status" value="1"/>
</dbReference>
<dbReference type="Gene3D" id="3.90.1410.10">
    <property type="entry name" value="set domain protein methyltransferase, domain 1"/>
    <property type="match status" value="1"/>
</dbReference>
<dbReference type="PROSITE" id="PS50280">
    <property type="entry name" value="SET"/>
    <property type="match status" value="1"/>
</dbReference>
<dbReference type="EMBL" id="KZ821678">
    <property type="protein sequence ID" value="PYH85959.1"/>
    <property type="molecule type" value="Genomic_DNA"/>
</dbReference>
<dbReference type="SMART" id="SM00317">
    <property type="entry name" value="SET"/>
    <property type="match status" value="1"/>
</dbReference>
<evidence type="ECO:0000313" key="4">
    <source>
        <dbReference type="Proteomes" id="UP000248340"/>
    </source>
</evidence>
<organism evidence="3 4">
    <name type="scientific">Aspergillus uvarum CBS 121591</name>
    <dbReference type="NCBI Taxonomy" id="1448315"/>
    <lineage>
        <taxon>Eukaryota</taxon>
        <taxon>Fungi</taxon>
        <taxon>Dikarya</taxon>
        <taxon>Ascomycota</taxon>
        <taxon>Pezizomycotina</taxon>
        <taxon>Eurotiomycetes</taxon>
        <taxon>Eurotiomycetidae</taxon>
        <taxon>Eurotiales</taxon>
        <taxon>Aspergillaceae</taxon>
        <taxon>Aspergillus</taxon>
        <taxon>Aspergillus subgen. Circumdati</taxon>
    </lineage>
</organism>
<dbReference type="Proteomes" id="UP000248340">
    <property type="component" value="Unassembled WGS sequence"/>
</dbReference>
<dbReference type="InterPro" id="IPR001214">
    <property type="entry name" value="SET_dom"/>
</dbReference>
<evidence type="ECO:0000259" key="2">
    <source>
        <dbReference type="PROSITE" id="PS50280"/>
    </source>
</evidence>
<keyword evidence="4" id="KW-1185">Reference proteome</keyword>
<evidence type="ECO:0000256" key="1">
    <source>
        <dbReference type="SAM" id="MobiDB-lite"/>
    </source>
</evidence>
<dbReference type="OrthoDB" id="341421at2759"/>
<evidence type="ECO:0000313" key="3">
    <source>
        <dbReference type="EMBL" id="PYH85959.1"/>
    </source>
</evidence>
<dbReference type="InterPro" id="IPR050600">
    <property type="entry name" value="SETD3_SETD6_MTase"/>
</dbReference>
<dbReference type="AlphaFoldDB" id="A0A319CNF6"/>
<dbReference type="GO" id="GO:0016279">
    <property type="term" value="F:protein-lysine N-methyltransferase activity"/>
    <property type="evidence" value="ECO:0007669"/>
    <property type="project" value="TreeGrafter"/>
</dbReference>
<dbReference type="SUPFAM" id="SSF82199">
    <property type="entry name" value="SET domain"/>
    <property type="match status" value="1"/>
</dbReference>
<gene>
    <name evidence="3" type="ORF">BO82DRAFT_428933</name>
</gene>
<dbReference type="VEuPathDB" id="FungiDB:BO82DRAFT_428933"/>
<keyword evidence="3" id="KW-0489">Methyltransferase</keyword>
<keyword evidence="3" id="KW-0808">Transferase</keyword>
<proteinExistence type="predicted"/>